<evidence type="ECO:0000313" key="2">
    <source>
        <dbReference type="EMBL" id="KAL2546175.1"/>
    </source>
</evidence>
<keyword evidence="3" id="KW-1185">Reference proteome</keyword>
<evidence type="ECO:0000313" key="3">
    <source>
        <dbReference type="Proteomes" id="UP001604277"/>
    </source>
</evidence>
<feature type="region of interest" description="Disordered" evidence="1">
    <location>
        <begin position="74"/>
        <end position="104"/>
    </location>
</feature>
<dbReference type="EMBL" id="JBFOLJ010000004">
    <property type="protein sequence ID" value="KAL2546175.1"/>
    <property type="molecule type" value="Genomic_DNA"/>
</dbReference>
<sequence>MFEFFVKGKVSKAKLSTCVRGSLTSQVINRGMYTSGRDLRERANRPTPRTGGIGPLVYPKTWGRYPTIFPSASCRGRTSHPSDGTANIKGDFSPWFPKIMPKPK</sequence>
<dbReference type="Proteomes" id="UP001604277">
    <property type="component" value="Unassembled WGS sequence"/>
</dbReference>
<gene>
    <name evidence="2" type="ORF">Fot_15408</name>
</gene>
<accession>A0ABD1W9K9</accession>
<proteinExistence type="predicted"/>
<name>A0ABD1W9K9_9LAMI</name>
<organism evidence="2 3">
    <name type="scientific">Forsythia ovata</name>
    <dbReference type="NCBI Taxonomy" id="205694"/>
    <lineage>
        <taxon>Eukaryota</taxon>
        <taxon>Viridiplantae</taxon>
        <taxon>Streptophyta</taxon>
        <taxon>Embryophyta</taxon>
        <taxon>Tracheophyta</taxon>
        <taxon>Spermatophyta</taxon>
        <taxon>Magnoliopsida</taxon>
        <taxon>eudicotyledons</taxon>
        <taxon>Gunneridae</taxon>
        <taxon>Pentapetalae</taxon>
        <taxon>asterids</taxon>
        <taxon>lamiids</taxon>
        <taxon>Lamiales</taxon>
        <taxon>Oleaceae</taxon>
        <taxon>Forsythieae</taxon>
        <taxon>Forsythia</taxon>
    </lineage>
</organism>
<comment type="caution">
    <text evidence="2">The sequence shown here is derived from an EMBL/GenBank/DDBJ whole genome shotgun (WGS) entry which is preliminary data.</text>
</comment>
<dbReference type="AlphaFoldDB" id="A0ABD1W9K9"/>
<reference evidence="3" key="1">
    <citation type="submission" date="2024-07" db="EMBL/GenBank/DDBJ databases">
        <title>Two chromosome-level genome assemblies of Korean endemic species Abeliophyllum distichum and Forsythia ovata (Oleaceae).</title>
        <authorList>
            <person name="Jang H."/>
        </authorList>
    </citation>
    <scope>NUCLEOTIDE SEQUENCE [LARGE SCALE GENOMIC DNA]</scope>
</reference>
<feature type="region of interest" description="Disordered" evidence="1">
    <location>
        <begin position="34"/>
        <end position="55"/>
    </location>
</feature>
<protein>
    <submittedName>
        <fullName evidence="2">Uncharacterized protein</fullName>
    </submittedName>
</protein>
<evidence type="ECO:0000256" key="1">
    <source>
        <dbReference type="SAM" id="MobiDB-lite"/>
    </source>
</evidence>